<protein>
    <submittedName>
        <fullName evidence="3">Glycoside hydrolase family 88 protein</fullName>
    </submittedName>
</protein>
<dbReference type="Pfam" id="PF07470">
    <property type="entry name" value="Glyco_hydro_88"/>
    <property type="match status" value="1"/>
</dbReference>
<evidence type="ECO:0000256" key="2">
    <source>
        <dbReference type="SAM" id="SignalP"/>
    </source>
</evidence>
<evidence type="ECO:0000256" key="1">
    <source>
        <dbReference type="ARBA" id="ARBA00022801"/>
    </source>
</evidence>
<dbReference type="InterPro" id="IPR010905">
    <property type="entry name" value="Glyco_hydro_88"/>
</dbReference>
<proteinExistence type="predicted"/>
<keyword evidence="4" id="KW-1185">Reference proteome</keyword>
<dbReference type="AlphaFoldDB" id="A0A386HR04"/>
<dbReference type="Proteomes" id="UP000266118">
    <property type="component" value="Chromosome"/>
</dbReference>
<dbReference type="InterPro" id="IPR052043">
    <property type="entry name" value="PolySaccharide_Degr_Enz"/>
</dbReference>
<dbReference type="InterPro" id="IPR012341">
    <property type="entry name" value="6hp_glycosidase-like_sf"/>
</dbReference>
<accession>A0A386HR04</accession>
<sequence>MNFIVKSSFCSLVFLMVGHCFAQEPDYAKLTAETIMENFNPRPSPDAKLTQWNYTQGVMWTGLDQLWMATGNGNYFNFVKNAIDNYIDDNGNIKTYQLKDDKLDDVLNGRNLLTLYKVTQKEKYLKAAKVLRSQLAQQPRNKEGGFWHKRIYTNQMWLDGLYMAEPFYAAYAKIFNEEKDFDDIAHQFLLVNKYMRDAKTGLLYHGWDDTKKEKWADKSTGLSKNFWARAMGWYGMALVDVLDDFPLDHPERKQLIKVLSQFAAAIKNVQDPQSGLWWDVLNYPNRKGNYLEASASAMFVYTLAKAVRKGYIKAPYITVAKKGYSGILSHFVHLDKDGKLRLSGTVSVSGLGGSPNHYRDGSYAYYMREKVVDNDPKGLGAFLQATNEMNLLSSLAEGKAKTVLLDSYFNNEVITDKAGLKHAYHYKWEEEDNNGYSFFGAAFKRFGFNIATSYAAPSKRVLKDAAVYIIVDADIPTENPDPEYMTEQYAHTILDWVKKGGVLLIMNNDSGNADIKHLNILTQMLGFTFKEDSYNKVKGREFKMGGIDISADNPIFKSVSKVYIKELSTIQINNNSVEKVLTKNGQNIAVVAPIGKGTVFAVGDPWFYNEYTNGLKLPASFQNYGAMQDLIKWLTLQTKTIK</sequence>
<dbReference type="KEGG" id="ark:D6B99_09880"/>
<dbReference type="EMBL" id="CP032489">
    <property type="protein sequence ID" value="AYD47871.1"/>
    <property type="molecule type" value="Genomic_DNA"/>
</dbReference>
<dbReference type="Gene3D" id="1.50.10.10">
    <property type="match status" value="1"/>
</dbReference>
<evidence type="ECO:0000313" key="3">
    <source>
        <dbReference type="EMBL" id="AYD47871.1"/>
    </source>
</evidence>
<keyword evidence="1 3" id="KW-0378">Hydrolase</keyword>
<feature type="signal peptide" evidence="2">
    <location>
        <begin position="1"/>
        <end position="22"/>
    </location>
</feature>
<name>A0A386HR04_9BACT</name>
<evidence type="ECO:0000313" key="4">
    <source>
        <dbReference type="Proteomes" id="UP000266118"/>
    </source>
</evidence>
<dbReference type="SUPFAM" id="SSF52317">
    <property type="entry name" value="Class I glutamine amidotransferase-like"/>
    <property type="match status" value="1"/>
</dbReference>
<gene>
    <name evidence="3" type="ORF">D6B99_09880</name>
</gene>
<dbReference type="InterPro" id="IPR008928">
    <property type="entry name" value="6-hairpin_glycosidase_sf"/>
</dbReference>
<dbReference type="GO" id="GO:0016787">
    <property type="term" value="F:hydrolase activity"/>
    <property type="evidence" value="ECO:0007669"/>
    <property type="project" value="UniProtKB-KW"/>
</dbReference>
<dbReference type="OrthoDB" id="6381507at2"/>
<keyword evidence="2" id="KW-0732">Signal</keyword>
<dbReference type="SUPFAM" id="SSF48208">
    <property type="entry name" value="Six-hairpin glycosidases"/>
    <property type="match status" value="1"/>
</dbReference>
<feature type="chain" id="PRO_5017417333" evidence="2">
    <location>
        <begin position="23"/>
        <end position="642"/>
    </location>
</feature>
<dbReference type="InterPro" id="IPR029062">
    <property type="entry name" value="Class_I_gatase-like"/>
</dbReference>
<dbReference type="RefSeq" id="WP_119987660.1">
    <property type="nucleotide sequence ID" value="NZ_CP032489.1"/>
</dbReference>
<dbReference type="PANTHER" id="PTHR33886:SF8">
    <property type="entry name" value="UNSATURATED RHAMNOGALACTURONAN HYDROLASE (EUROFUNG)"/>
    <property type="match status" value="1"/>
</dbReference>
<reference evidence="3 4" key="1">
    <citation type="submission" date="2018-09" db="EMBL/GenBank/DDBJ databases">
        <title>Arachidicoccus sp. nov., a bacterium isolated from soil.</title>
        <authorList>
            <person name="Weon H.-Y."/>
            <person name="Kwon S.-W."/>
            <person name="Lee S.A."/>
        </authorList>
    </citation>
    <scope>NUCLEOTIDE SEQUENCE [LARGE SCALE GENOMIC DNA]</scope>
    <source>
        <strain evidence="3 4">KIS59-12</strain>
    </source>
</reference>
<dbReference type="PANTHER" id="PTHR33886">
    <property type="entry name" value="UNSATURATED RHAMNOGALACTURONAN HYDROLASE (EUROFUNG)"/>
    <property type="match status" value="1"/>
</dbReference>
<organism evidence="3 4">
    <name type="scientific">Arachidicoccus soli</name>
    <dbReference type="NCBI Taxonomy" id="2341117"/>
    <lineage>
        <taxon>Bacteria</taxon>
        <taxon>Pseudomonadati</taxon>
        <taxon>Bacteroidota</taxon>
        <taxon>Chitinophagia</taxon>
        <taxon>Chitinophagales</taxon>
        <taxon>Chitinophagaceae</taxon>
        <taxon>Arachidicoccus</taxon>
    </lineage>
</organism>
<dbReference type="GO" id="GO:0005975">
    <property type="term" value="P:carbohydrate metabolic process"/>
    <property type="evidence" value="ECO:0007669"/>
    <property type="project" value="InterPro"/>
</dbReference>